<name>A0ABS4TXD6_9PSEU</name>
<dbReference type="PANTHER" id="PTHR13779">
    <property type="entry name" value="WERNER HELICASE-INTERACTING PROTEIN 1 FAMILY MEMBER"/>
    <property type="match status" value="1"/>
</dbReference>
<dbReference type="InterPro" id="IPR027417">
    <property type="entry name" value="P-loop_NTPase"/>
</dbReference>
<sequence>MKVQTRTGNRVFDQGVGVARRPARHRENHDRAPARHRRYRHFVAFSALTSGVKELCEMINDARRRRDHQTVLFIYEVHHFSKTQQDALLGAVEDRLVLLVAATTENPSFSECLTWPAVVTCLGFPAVRPSMRRSGRV</sequence>
<dbReference type="SUPFAM" id="SSF52540">
    <property type="entry name" value="P-loop containing nucleoside triphosphate hydrolases"/>
    <property type="match status" value="1"/>
</dbReference>
<keyword evidence="2" id="KW-1185">Reference proteome</keyword>
<gene>
    <name evidence="1" type="ORF">JOF56_009439</name>
</gene>
<dbReference type="Gene3D" id="3.40.50.300">
    <property type="entry name" value="P-loop containing nucleotide triphosphate hydrolases"/>
    <property type="match status" value="1"/>
</dbReference>
<evidence type="ECO:0000313" key="2">
    <source>
        <dbReference type="Proteomes" id="UP001519332"/>
    </source>
</evidence>
<evidence type="ECO:0000313" key="1">
    <source>
        <dbReference type="EMBL" id="MBP2329054.1"/>
    </source>
</evidence>
<dbReference type="PANTHER" id="PTHR13779:SF7">
    <property type="entry name" value="ATPASE WRNIP1"/>
    <property type="match status" value="1"/>
</dbReference>
<dbReference type="Proteomes" id="UP001519332">
    <property type="component" value="Unassembled WGS sequence"/>
</dbReference>
<organism evidence="1 2">
    <name type="scientific">Kibdelosporangium banguiense</name>
    <dbReference type="NCBI Taxonomy" id="1365924"/>
    <lineage>
        <taxon>Bacteria</taxon>
        <taxon>Bacillati</taxon>
        <taxon>Actinomycetota</taxon>
        <taxon>Actinomycetes</taxon>
        <taxon>Pseudonocardiales</taxon>
        <taxon>Pseudonocardiaceae</taxon>
        <taxon>Kibdelosporangium</taxon>
    </lineage>
</organism>
<dbReference type="EMBL" id="JAGINW010000001">
    <property type="protein sequence ID" value="MBP2329054.1"/>
    <property type="molecule type" value="Genomic_DNA"/>
</dbReference>
<proteinExistence type="predicted"/>
<evidence type="ECO:0008006" key="3">
    <source>
        <dbReference type="Google" id="ProtNLM"/>
    </source>
</evidence>
<comment type="caution">
    <text evidence="1">The sequence shown here is derived from an EMBL/GenBank/DDBJ whole genome shotgun (WGS) entry which is preliminary data.</text>
</comment>
<dbReference type="InterPro" id="IPR051314">
    <property type="entry name" value="AAA_ATPase_RarA/MGS1/WRNIP1"/>
</dbReference>
<protein>
    <recommendedName>
        <fullName evidence="3">AAA domain-containing protein</fullName>
    </recommendedName>
</protein>
<reference evidence="1 2" key="1">
    <citation type="submission" date="2021-03" db="EMBL/GenBank/DDBJ databases">
        <title>Sequencing the genomes of 1000 actinobacteria strains.</title>
        <authorList>
            <person name="Klenk H.-P."/>
        </authorList>
    </citation>
    <scope>NUCLEOTIDE SEQUENCE [LARGE SCALE GENOMIC DNA]</scope>
    <source>
        <strain evidence="1 2">DSM 46670</strain>
    </source>
</reference>
<accession>A0ABS4TXD6</accession>